<dbReference type="Gene3D" id="3.30.230.20">
    <property type="entry name" value="lpxc deacetylase, domain 1"/>
    <property type="match status" value="1"/>
</dbReference>
<evidence type="ECO:0000256" key="6">
    <source>
        <dbReference type="ARBA" id="ARBA00022556"/>
    </source>
</evidence>
<evidence type="ECO:0000256" key="7">
    <source>
        <dbReference type="ARBA" id="ARBA00022723"/>
    </source>
</evidence>
<comment type="pathway">
    <text evidence="3">Glycolipid biosynthesis; lipid IV(A) biosynthesis; lipid IV(A) from (3R)-3-hydroxytetradecanoyl-[acyl-carrier-protein] and UDP-N-acetyl-alpha-D-glucosamine: step 2/6.</text>
</comment>
<evidence type="ECO:0000313" key="12">
    <source>
        <dbReference type="EMBL" id="AWB09449.1"/>
    </source>
</evidence>
<dbReference type="Gene3D" id="3.30.1700.10">
    <property type="entry name" value="lpxc deacetylase, domain 2"/>
    <property type="match status" value="1"/>
</dbReference>
<comment type="function">
    <text evidence="2">Catalyzes the hydrolysis of UDP-3-O-myristoyl-N-acetylglucosamine to form UDP-3-O-myristoylglucosamine and acetate, the committed step in lipid A biosynthesis.</text>
</comment>
<keyword evidence="7" id="KW-0479">Metal-binding</keyword>
<dbReference type="GO" id="GO:0103117">
    <property type="term" value="F:UDP-3-O-acyl-N-acetylglucosamine deacetylase activity"/>
    <property type="evidence" value="ECO:0007669"/>
    <property type="project" value="UniProtKB-EC"/>
</dbReference>
<evidence type="ECO:0000256" key="1">
    <source>
        <dbReference type="ARBA" id="ARBA00001947"/>
    </source>
</evidence>
<dbReference type="PANTHER" id="PTHR33694:SF1">
    <property type="entry name" value="UDP-3-O-ACYL-N-ACETYLGLUCOSAMINE DEACETYLASE 1, MITOCHONDRIAL-RELATED"/>
    <property type="match status" value="1"/>
</dbReference>
<keyword evidence="13" id="KW-1185">Reference proteome</keyword>
<dbReference type="InterPro" id="IPR015870">
    <property type="entry name" value="UDP-acyl_N-AcGlcN_deAcase_N"/>
</dbReference>
<protein>
    <recommendedName>
        <fullName evidence="4">UDP-3-O-acyl-N-acetylglucosamine deacetylase</fullName>
        <ecNumber evidence="4">3.5.1.108</ecNumber>
    </recommendedName>
</protein>
<evidence type="ECO:0000256" key="3">
    <source>
        <dbReference type="ARBA" id="ARBA00005002"/>
    </source>
</evidence>
<keyword evidence="5" id="KW-0444">Lipid biosynthesis</keyword>
<dbReference type="Proteomes" id="UP000244792">
    <property type="component" value="Chromosome"/>
</dbReference>
<keyword evidence="6" id="KW-0441">Lipid A biosynthesis</keyword>
<comment type="catalytic activity">
    <reaction evidence="11">
        <text>a UDP-3-O-[(3R)-3-hydroxyacyl]-N-acetyl-alpha-D-glucosamine + H2O = a UDP-3-O-[(3R)-3-hydroxyacyl]-alpha-D-glucosamine + acetate</text>
        <dbReference type="Rhea" id="RHEA:67816"/>
        <dbReference type="ChEBI" id="CHEBI:15377"/>
        <dbReference type="ChEBI" id="CHEBI:30089"/>
        <dbReference type="ChEBI" id="CHEBI:137740"/>
        <dbReference type="ChEBI" id="CHEBI:173225"/>
        <dbReference type="EC" id="3.5.1.108"/>
    </reaction>
</comment>
<organism evidence="12 13">
    <name type="scientific">Thermodesulfobium acidiphilum</name>
    <dbReference type="NCBI Taxonomy" id="1794699"/>
    <lineage>
        <taxon>Bacteria</taxon>
        <taxon>Pseudomonadati</taxon>
        <taxon>Thermodesulfobiota</taxon>
        <taxon>Thermodesulfobiia</taxon>
        <taxon>Thermodesulfobiales</taxon>
        <taxon>Thermodesulfobiaceae</taxon>
        <taxon>Thermodesulfobium</taxon>
    </lineage>
</organism>
<evidence type="ECO:0000313" key="13">
    <source>
        <dbReference type="Proteomes" id="UP000244792"/>
    </source>
</evidence>
<gene>
    <name evidence="12" type="ORF">TDSAC_0059</name>
</gene>
<dbReference type="GO" id="GO:0046872">
    <property type="term" value="F:metal ion binding"/>
    <property type="evidence" value="ECO:0007669"/>
    <property type="project" value="UniProtKB-KW"/>
</dbReference>
<accession>A0A2R4VY27</accession>
<dbReference type="InterPro" id="IPR011334">
    <property type="entry name" value="UDP-acyl_GlcNac_deAcase_C"/>
</dbReference>
<evidence type="ECO:0000256" key="9">
    <source>
        <dbReference type="ARBA" id="ARBA00022833"/>
    </source>
</evidence>
<dbReference type="AlphaFoldDB" id="A0A2R4VY27"/>
<dbReference type="GO" id="GO:0016020">
    <property type="term" value="C:membrane"/>
    <property type="evidence" value="ECO:0007669"/>
    <property type="project" value="GOC"/>
</dbReference>
<dbReference type="KEGG" id="taci:TDSAC_0059"/>
<dbReference type="Pfam" id="PF03331">
    <property type="entry name" value="LpxC"/>
    <property type="match status" value="1"/>
</dbReference>
<keyword evidence="9" id="KW-0862">Zinc</keyword>
<evidence type="ECO:0000256" key="10">
    <source>
        <dbReference type="ARBA" id="ARBA00023098"/>
    </source>
</evidence>
<comment type="cofactor">
    <cofactor evidence="1">
        <name>Zn(2+)</name>
        <dbReference type="ChEBI" id="CHEBI:29105"/>
    </cofactor>
</comment>
<dbReference type="EMBL" id="CP020921">
    <property type="protein sequence ID" value="AWB09449.1"/>
    <property type="molecule type" value="Genomic_DNA"/>
</dbReference>
<evidence type="ECO:0000256" key="2">
    <source>
        <dbReference type="ARBA" id="ARBA00002923"/>
    </source>
</evidence>
<dbReference type="SUPFAM" id="SSF54211">
    <property type="entry name" value="Ribosomal protein S5 domain 2-like"/>
    <property type="match status" value="2"/>
</dbReference>
<dbReference type="OrthoDB" id="9772788at2"/>
<dbReference type="PANTHER" id="PTHR33694">
    <property type="entry name" value="UDP-3-O-ACYL-N-ACETYLGLUCOSAMINE DEACETYLASE 1, MITOCHONDRIAL-RELATED"/>
    <property type="match status" value="1"/>
</dbReference>
<keyword evidence="8" id="KW-0378">Hydrolase</keyword>
<proteinExistence type="predicted"/>
<name>A0A2R4VY27_THEAF</name>
<reference evidence="12 13" key="1">
    <citation type="submission" date="2017-04" db="EMBL/GenBank/DDBJ databases">
        <title>Genomic insights into metabolism of Thermodesulfobium acidiphilum.</title>
        <authorList>
            <person name="Toshchakov S.V."/>
            <person name="Frolov E.N."/>
            <person name="Kublanov I.V."/>
            <person name="Samarov N.I."/>
            <person name="Novikov A."/>
            <person name="Lebedinsky A.V."/>
            <person name="Bonch-Osmolovskaya E.A."/>
            <person name="Chernyh N.A."/>
        </authorList>
    </citation>
    <scope>NUCLEOTIDE SEQUENCE [LARGE SCALE GENOMIC DNA]</scope>
    <source>
        <strain evidence="12 13">3127-1</strain>
    </source>
</reference>
<keyword evidence="10" id="KW-0443">Lipid metabolism</keyword>
<evidence type="ECO:0000256" key="11">
    <source>
        <dbReference type="ARBA" id="ARBA00024535"/>
    </source>
</evidence>
<dbReference type="InterPro" id="IPR020568">
    <property type="entry name" value="Ribosomal_Su5_D2-typ_SF"/>
</dbReference>
<dbReference type="InterPro" id="IPR004463">
    <property type="entry name" value="UDP-acyl_GlcNac_deAcase"/>
</dbReference>
<dbReference type="UniPathway" id="UPA00359">
    <property type="reaction ID" value="UER00478"/>
</dbReference>
<evidence type="ECO:0000256" key="5">
    <source>
        <dbReference type="ARBA" id="ARBA00022516"/>
    </source>
</evidence>
<dbReference type="GO" id="GO:0009245">
    <property type="term" value="P:lipid A biosynthetic process"/>
    <property type="evidence" value="ECO:0007669"/>
    <property type="project" value="UniProtKB-KW"/>
</dbReference>
<dbReference type="EC" id="3.5.1.108" evidence="4"/>
<evidence type="ECO:0000256" key="8">
    <source>
        <dbReference type="ARBA" id="ARBA00022801"/>
    </source>
</evidence>
<evidence type="ECO:0000256" key="4">
    <source>
        <dbReference type="ARBA" id="ARBA00012745"/>
    </source>
</evidence>
<sequence length="242" mass="27707">MVYPSNGGLWIKKGDMLFSNLHDMIVPSENATVLENDYLRLSTVEHLLCALAMLNVNDAVIEILDGEEVPILDGSAIKFYKDLSDIFSKKYKKNILRSIKQPIFYIEDESFVYMFPYKRFEVRVYLDYTSKGLGLLSDEFILGRDKRESILNARTFGFLSDYELLKSKGKALGANFDNVLVFDNKGRSLKKMRSLKEVQRHKILDFIGDLYLNGFLPRAQIVAVKPGHKINAKVSKMINSFV</sequence>